<organism evidence="3 4">
    <name type="scientific">Noviherbaspirillum sedimenti</name>
    <dbReference type="NCBI Taxonomy" id="2320865"/>
    <lineage>
        <taxon>Bacteria</taxon>
        <taxon>Pseudomonadati</taxon>
        <taxon>Pseudomonadota</taxon>
        <taxon>Betaproteobacteria</taxon>
        <taxon>Burkholderiales</taxon>
        <taxon>Oxalobacteraceae</taxon>
        <taxon>Noviherbaspirillum</taxon>
    </lineage>
</organism>
<dbReference type="GO" id="GO:0015627">
    <property type="term" value="C:type II protein secretion system complex"/>
    <property type="evidence" value="ECO:0007669"/>
    <property type="project" value="InterPro"/>
</dbReference>
<evidence type="ECO:0000256" key="1">
    <source>
        <dbReference type="SAM" id="MobiDB-lite"/>
    </source>
</evidence>
<reference evidence="4" key="1">
    <citation type="submission" date="2018-09" db="EMBL/GenBank/DDBJ databases">
        <authorList>
            <person name="Zhu H."/>
        </authorList>
    </citation>
    <scope>NUCLEOTIDE SEQUENCE [LARGE SCALE GENOMIC DNA]</scope>
    <source>
        <strain evidence="4">K1S02-23</strain>
    </source>
</reference>
<proteinExistence type="predicted"/>
<dbReference type="Proteomes" id="UP000266327">
    <property type="component" value="Unassembled WGS sequence"/>
</dbReference>
<dbReference type="Pfam" id="PF16537">
    <property type="entry name" value="T2SSB"/>
    <property type="match status" value="1"/>
</dbReference>
<dbReference type="InterPro" id="IPR032389">
    <property type="entry name" value="GspB_C"/>
</dbReference>
<comment type="caution">
    <text evidence="3">The sequence shown here is derived from an EMBL/GenBank/DDBJ whole genome shotgun (WGS) entry which is preliminary data.</text>
</comment>
<evidence type="ECO:0000313" key="3">
    <source>
        <dbReference type="EMBL" id="RJG04096.1"/>
    </source>
</evidence>
<dbReference type="EMBL" id="QYUQ01000002">
    <property type="protein sequence ID" value="RJG04096.1"/>
    <property type="molecule type" value="Genomic_DNA"/>
</dbReference>
<evidence type="ECO:0000313" key="4">
    <source>
        <dbReference type="Proteomes" id="UP000266327"/>
    </source>
</evidence>
<feature type="compositionally biased region" description="Low complexity" evidence="1">
    <location>
        <begin position="97"/>
        <end position="112"/>
    </location>
</feature>
<feature type="region of interest" description="Disordered" evidence="1">
    <location>
        <begin position="69"/>
        <end position="170"/>
    </location>
</feature>
<gene>
    <name evidence="3" type="ORF">D3878_22980</name>
</gene>
<feature type="domain" description="Type II secretion system protein GspB C-terminal" evidence="2">
    <location>
        <begin position="196"/>
        <end position="253"/>
    </location>
</feature>
<dbReference type="RefSeq" id="WP_119787579.1">
    <property type="nucleotide sequence ID" value="NZ_QYUQ01000002.1"/>
</dbReference>
<dbReference type="AlphaFoldDB" id="A0A3A3GP46"/>
<evidence type="ECO:0000259" key="2">
    <source>
        <dbReference type="Pfam" id="PF16537"/>
    </source>
</evidence>
<dbReference type="OrthoDB" id="5432325at2"/>
<feature type="compositionally biased region" description="Low complexity" evidence="1">
    <location>
        <begin position="148"/>
        <end position="165"/>
    </location>
</feature>
<protein>
    <recommendedName>
        <fullName evidence="2">Type II secretion system protein GspB C-terminal domain-containing protein</fullName>
    </recommendedName>
</protein>
<sequence>MSYILDALKKAEAERHIGQIPGLHVQPAAALPSGPAQPRAHRAWLAAAAALLVAGAALAWLRPWQAPGPQPLSPLSQPAAQTQAPSVKEKGTPPALPSLADAAAPAPQIVAISPPPAPPRPAAHSAKIAEKPRNASSAPPREARKSPADVAAAKPRAAPATPVPASDTDLKLSTALTPEPGTSSPRELPEQIHRELPNLTIGGYIYSDNPRERQLLVNKRLLHEGEEAAPGVILEKMLPKAAVFNYKGYRYRLAY</sequence>
<accession>A0A3A3GP46</accession>
<keyword evidence="4" id="KW-1185">Reference proteome</keyword>
<name>A0A3A3GP46_9BURK</name>